<evidence type="ECO:0000313" key="5">
    <source>
        <dbReference type="EnsemblMetazoa" id="XP_020906196.1"/>
    </source>
</evidence>
<name>A0A913XLV5_EXADI</name>
<evidence type="ECO:0000256" key="1">
    <source>
        <dbReference type="ARBA" id="ARBA00004170"/>
    </source>
</evidence>
<protein>
    <submittedName>
        <fullName evidence="5">Uncharacterized protein</fullName>
    </submittedName>
</protein>
<dbReference type="OMA" id="MANICTE"/>
<feature type="coiled-coil region" evidence="4">
    <location>
        <begin position="21"/>
        <end position="140"/>
    </location>
</feature>
<comment type="subcellular location">
    <subcellularLocation>
        <location evidence="1">Membrane</location>
        <topology evidence="1">Peripheral membrane protein</topology>
    </subcellularLocation>
</comment>
<dbReference type="Proteomes" id="UP000887567">
    <property type="component" value="Unplaced"/>
</dbReference>
<evidence type="ECO:0000313" key="6">
    <source>
        <dbReference type="Proteomes" id="UP000887567"/>
    </source>
</evidence>
<dbReference type="GO" id="GO:0016020">
    <property type="term" value="C:membrane"/>
    <property type="evidence" value="ECO:0007669"/>
    <property type="project" value="UniProtKB-SubCell"/>
</dbReference>
<accession>A0A913XLV5</accession>
<dbReference type="RefSeq" id="XP_020906196.1">
    <property type="nucleotide sequence ID" value="XM_021050537.2"/>
</dbReference>
<proteinExistence type="predicted"/>
<dbReference type="OrthoDB" id="10068192at2759"/>
<dbReference type="EnsemblMetazoa" id="XM_021050537.2">
    <property type="protein sequence ID" value="XP_020906196.1"/>
    <property type="gene ID" value="LOC110244333"/>
</dbReference>
<sequence>MEEKCTECGCDCSKCKSSEECIILREEIAKLCRKLNNSEQRNQELEIELSNLHRSRKEDEEKRDESIESYVEQNKRLREVYEDALQQNQDLESRILSLADELQAERARFDEALMTMTERLVDATEKMNKMEAQMVKSRKDCALVVQLLKCNQSVDKHFVTRQVNLFPSELKKKIKEELDWKDITHGITNGNFNKPRSKTTTELETVSNAKPCSCIKRSMHPMRRSKSVTFSTPLVSDAVVQNGVHKG</sequence>
<evidence type="ECO:0000256" key="3">
    <source>
        <dbReference type="ARBA" id="ARBA00023136"/>
    </source>
</evidence>
<dbReference type="KEGG" id="epa:110244333"/>
<keyword evidence="6" id="KW-1185">Reference proteome</keyword>
<keyword evidence="2" id="KW-0597">Phosphoprotein</keyword>
<reference evidence="5" key="1">
    <citation type="submission" date="2022-11" db="UniProtKB">
        <authorList>
            <consortium name="EnsemblMetazoa"/>
        </authorList>
    </citation>
    <scope>IDENTIFICATION</scope>
</reference>
<evidence type="ECO:0000256" key="2">
    <source>
        <dbReference type="ARBA" id="ARBA00022553"/>
    </source>
</evidence>
<evidence type="ECO:0000256" key="4">
    <source>
        <dbReference type="SAM" id="Coils"/>
    </source>
</evidence>
<organism evidence="5 6">
    <name type="scientific">Exaiptasia diaphana</name>
    <name type="common">Tropical sea anemone</name>
    <name type="synonym">Aiptasia pulchella</name>
    <dbReference type="NCBI Taxonomy" id="2652724"/>
    <lineage>
        <taxon>Eukaryota</taxon>
        <taxon>Metazoa</taxon>
        <taxon>Cnidaria</taxon>
        <taxon>Anthozoa</taxon>
        <taxon>Hexacorallia</taxon>
        <taxon>Actiniaria</taxon>
        <taxon>Aiptasiidae</taxon>
        <taxon>Exaiptasia</taxon>
    </lineage>
</organism>
<dbReference type="AlphaFoldDB" id="A0A913XLV5"/>
<dbReference type="InterPro" id="IPR043441">
    <property type="entry name" value="Tjap1/BEGAIN"/>
</dbReference>
<keyword evidence="3" id="KW-0472">Membrane</keyword>
<dbReference type="PANTHER" id="PTHR28664">
    <property type="entry name" value="TIGHT JUNCTION-ASSOCIATED PROTEIN 1"/>
    <property type="match status" value="1"/>
</dbReference>
<dbReference type="GeneID" id="110244333"/>
<dbReference type="PANTHER" id="PTHR28664:SF4">
    <property type="entry name" value="TIGHT JUNCTION-ASSOCIATED PROTEIN 1"/>
    <property type="match status" value="1"/>
</dbReference>
<keyword evidence="4" id="KW-0175">Coiled coil</keyword>